<dbReference type="PROSITE" id="PS50005">
    <property type="entry name" value="TPR"/>
    <property type="match status" value="1"/>
</dbReference>
<dbReference type="PROSITE" id="PS50125">
    <property type="entry name" value="GUANYLATE_CYCLASE_2"/>
    <property type="match status" value="1"/>
</dbReference>
<evidence type="ECO:0000256" key="1">
    <source>
        <dbReference type="ARBA" id="ARBA00004370"/>
    </source>
</evidence>
<dbReference type="PANTHER" id="PTHR11920:SF335">
    <property type="entry name" value="GUANYLATE CYCLASE"/>
    <property type="match status" value="1"/>
</dbReference>
<name>A0ABT7WID7_9FLAO</name>
<evidence type="ECO:0000256" key="2">
    <source>
        <dbReference type="ARBA" id="ARBA00022692"/>
    </source>
</evidence>
<dbReference type="InterPro" id="IPR019734">
    <property type="entry name" value="TPR_rpt"/>
</dbReference>
<comment type="subcellular location">
    <subcellularLocation>
        <location evidence="1">Membrane</location>
    </subcellularLocation>
</comment>
<keyword evidence="11" id="KW-1185">Reference proteome</keyword>
<accession>A0ABT7WID7</accession>
<dbReference type="SUPFAM" id="SSF48452">
    <property type="entry name" value="TPR-like"/>
    <property type="match status" value="2"/>
</dbReference>
<keyword evidence="3" id="KW-0547">Nucleotide-binding</keyword>
<dbReference type="Gene3D" id="3.30.70.1230">
    <property type="entry name" value="Nucleotide cyclase"/>
    <property type="match status" value="1"/>
</dbReference>
<keyword evidence="2 8" id="KW-0812">Transmembrane</keyword>
<evidence type="ECO:0000256" key="8">
    <source>
        <dbReference type="SAM" id="Phobius"/>
    </source>
</evidence>
<dbReference type="SMART" id="SM00028">
    <property type="entry name" value="TPR"/>
    <property type="match status" value="6"/>
</dbReference>
<dbReference type="CDD" id="cd07302">
    <property type="entry name" value="CHD"/>
    <property type="match status" value="1"/>
</dbReference>
<keyword evidence="5 8" id="KW-0472">Membrane</keyword>
<evidence type="ECO:0000313" key="11">
    <source>
        <dbReference type="Proteomes" id="UP001174839"/>
    </source>
</evidence>
<evidence type="ECO:0000256" key="4">
    <source>
        <dbReference type="ARBA" id="ARBA00022989"/>
    </source>
</evidence>
<protein>
    <submittedName>
        <fullName evidence="10">Adenylate/guanylate cyclase domain-containing protein</fullName>
    </submittedName>
</protein>
<evidence type="ECO:0000313" key="10">
    <source>
        <dbReference type="EMBL" id="MDM9632666.1"/>
    </source>
</evidence>
<dbReference type="Pfam" id="PF00211">
    <property type="entry name" value="Guanylate_cyc"/>
    <property type="match status" value="1"/>
</dbReference>
<dbReference type="EMBL" id="JAUDUY010000012">
    <property type="protein sequence ID" value="MDM9632666.1"/>
    <property type="molecule type" value="Genomic_DNA"/>
</dbReference>
<keyword evidence="7" id="KW-0802">TPR repeat</keyword>
<sequence length="621" mass="70776">MKVQDPDTNYVRKLLEKASELRFRNSDSSLVFSRKAVEISEELDYVDGLAEGLKAIGLVESDRGNFFMADDYFKRSLSIYEHSGDTLGMSNLLNNLGSVYQTQGYAPKALDYFIRSLRYAQIVEDPLRIGTAYVNLGTIYTNDKSTYDQAIENYKKALPFFDQIDYSIGLAVGKINIGEMYLKKDNPEASLLFLKGSLEAFQELGLDPSTPLNFLGEAHFKLEDYKKAEEYYRQGLDSASYYGTFSEEVRANIGLGKSYIELGSTNNAIEYFNDALKIINENQMLSQKAEALLGMSTAYTLLNDYRNALFAKDKYVQVRDSISKLDYGEFRKTLSTITELKEREYLNQYENQRIQYELERDLEREKDQQAKLFLYIGLGLLVLVILGLINRFLFIRKAKNQIAKEKDRSDEILLNILPEETAKELKANGRIKAKQFQQITVLFTDFKGFSVIAESISPEKLVDSVDYYFRYFDAIVEKHGLEKIKTIGDAYMCAGGIPKQNETHAEDAMKAAIEIRDFVEETKQNPPPNIHPFEIRIGLNSGPVVAGVVGTKKFAYDIWGSTVNFAARMESKSEPGRINVSESSYQLLKDKYDFTYRGELEVKNGQVLQMYFAEIESKVTI</sequence>
<evidence type="ECO:0000256" key="3">
    <source>
        <dbReference type="ARBA" id="ARBA00022741"/>
    </source>
</evidence>
<dbReference type="PANTHER" id="PTHR11920">
    <property type="entry name" value="GUANYLYL CYCLASE"/>
    <property type="match status" value="1"/>
</dbReference>
<evidence type="ECO:0000259" key="9">
    <source>
        <dbReference type="PROSITE" id="PS50125"/>
    </source>
</evidence>
<feature type="transmembrane region" description="Helical" evidence="8">
    <location>
        <begin position="372"/>
        <end position="394"/>
    </location>
</feature>
<organism evidence="10 11">
    <name type="scientific">Robiginitalea aurantiaca</name>
    <dbReference type="NCBI Taxonomy" id="3056915"/>
    <lineage>
        <taxon>Bacteria</taxon>
        <taxon>Pseudomonadati</taxon>
        <taxon>Bacteroidota</taxon>
        <taxon>Flavobacteriia</taxon>
        <taxon>Flavobacteriales</taxon>
        <taxon>Flavobacteriaceae</taxon>
        <taxon>Robiginitalea</taxon>
    </lineage>
</organism>
<evidence type="ECO:0000256" key="5">
    <source>
        <dbReference type="ARBA" id="ARBA00023136"/>
    </source>
</evidence>
<evidence type="ECO:0000256" key="6">
    <source>
        <dbReference type="ARBA" id="ARBA00023239"/>
    </source>
</evidence>
<dbReference type="Gene3D" id="1.25.40.10">
    <property type="entry name" value="Tetratricopeptide repeat domain"/>
    <property type="match status" value="2"/>
</dbReference>
<dbReference type="InterPro" id="IPR001054">
    <property type="entry name" value="A/G_cyclase"/>
</dbReference>
<dbReference type="InterPro" id="IPR029787">
    <property type="entry name" value="Nucleotide_cyclase"/>
</dbReference>
<keyword evidence="6" id="KW-0456">Lyase</keyword>
<feature type="domain" description="Guanylate cyclase" evidence="9">
    <location>
        <begin position="440"/>
        <end position="570"/>
    </location>
</feature>
<proteinExistence type="predicted"/>
<dbReference type="Pfam" id="PF13424">
    <property type="entry name" value="TPR_12"/>
    <property type="match status" value="2"/>
</dbReference>
<dbReference type="InterPro" id="IPR050401">
    <property type="entry name" value="Cyclic_nucleotide_synthase"/>
</dbReference>
<gene>
    <name evidence="10" type="ORF">QU605_14405</name>
</gene>
<keyword evidence="4 8" id="KW-1133">Transmembrane helix</keyword>
<dbReference type="SUPFAM" id="SSF55073">
    <property type="entry name" value="Nucleotide cyclase"/>
    <property type="match status" value="1"/>
</dbReference>
<comment type="caution">
    <text evidence="10">The sequence shown here is derived from an EMBL/GenBank/DDBJ whole genome shotgun (WGS) entry which is preliminary data.</text>
</comment>
<reference evidence="10" key="1">
    <citation type="submission" date="2023-06" db="EMBL/GenBank/DDBJ databases">
        <title>Robiginitalea aurantiacus sp. nov. and Algoriphagus sediminis sp. nov., isolated from coastal sediment.</title>
        <authorList>
            <person name="Zhou Z.Y."/>
            <person name="An J."/>
            <person name="Jia Y.W."/>
            <person name="Du Z.J."/>
        </authorList>
    </citation>
    <scope>NUCLEOTIDE SEQUENCE</scope>
    <source>
        <strain evidence="10">M39</strain>
    </source>
</reference>
<evidence type="ECO:0000256" key="7">
    <source>
        <dbReference type="PROSITE-ProRule" id="PRU00339"/>
    </source>
</evidence>
<dbReference type="Proteomes" id="UP001174839">
    <property type="component" value="Unassembled WGS sequence"/>
</dbReference>
<dbReference type="SMART" id="SM00044">
    <property type="entry name" value="CYCc"/>
    <property type="match status" value="1"/>
</dbReference>
<dbReference type="InterPro" id="IPR011990">
    <property type="entry name" value="TPR-like_helical_dom_sf"/>
</dbReference>
<feature type="repeat" description="TPR" evidence="7">
    <location>
        <begin position="249"/>
        <end position="282"/>
    </location>
</feature>